<feature type="region of interest" description="Disordered" evidence="1">
    <location>
        <begin position="222"/>
        <end position="279"/>
    </location>
</feature>
<evidence type="ECO:0000259" key="2">
    <source>
        <dbReference type="Pfam" id="PF13280"/>
    </source>
</evidence>
<dbReference type="AlphaFoldDB" id="A0A133V0Q9"/>
<feature type="compositionally biased region" description="Basic and acidic residues" evidence="1">
    <location>
        <begin position="261"/>
        <end position="272"/>
    </location>
</feature>
<comment type="caution">
    <text evidence="3">The sequence shown here is derived from an EMBL/GenBank/DDBJ whole genome shotgun (WGS) entry which is preliminary data.</text>
</comment>
<sequence>MLTLLTTCEGTYEGIAKYLNISKHMVELSVQTLLDYLGDNGKKSIIVDDDLVVVYADFSGTRVSRQASVIMSRVGDVVAYQVCCEMNYLTAWNFVRGLKRTLEVSDDATVIFVTDGETAWIDPIRSFFPDAVHVRQFHSRNSKGLIYVHVPYDGEVYTVRVPWDVVLDECEPNEEALRMRRRRKLEGSGSSRSRGDDWTELSDEIIVWKGVVRYPRGRRKRKGATVAGAMDEGKKALEPEEDREKNGSEGSSDDSEVSEGTSKKDPCGREEGDIAPGIDGPKRIFRGNLEDALEIPVVRRAFSILVALFGGLYITSNVAESLFNVKPALKSHRTVKSGDAFVQLLLFLRTKVRKWDRERIKSFFRDEVVTLGRLRKVSVRRKGLHGDEVDPKEVVLDAYDQRKPVTIYYKDGNGRRTSRMIEPRKIGTDPYTGMKRVKSYCHLRRAERTFLLDRVVHAIPADTELSIISKSEL</sequence>
<feature type="domain" description="WYL" evidence="2">
    <location>
        <begin position="394"/>
        <end position="457"/>
    </location>
</feature>
<dbReference type="EMBL" id="LHXW01000016">
    <property type="protein sequence ID" value="KXB00027.1"/>
    <property type="molecule type" value="Genomic_DNA"/>
</dbReference>
<dbReference type="Proteomes" id="UP000070520">
    <property type="component" value="Unassembled WGS sequence"/>
</dbReference>
<dbReference type="PROSITE" id="PS52050">
    <property type="entry name" value="WYL"/>
    <property type="match status" value="1"/>
</dbReference>
<evidence type="ECO:0000256" key="1">
    <source>
        <dbReference type="SAM" id="MobiDB-lite"/>
    </source>
</evidence>
<protein>
    <recommendedName>
        <fullName evidence="2">WYL domain-containing protein</fullName>
    </recommendedName>
</protein>
<feature type="compositionally biased region" description="Basic and acidic residues" evidence="1">
    <location>
        <begin position="231"/>
        <end position="247"/>
    </location>
</feature>
<dbReference type="Pfam" id="PF13280">
    <property type="entry name" value="WYL"/>
    <property type="match status" value="1"/>
</dbReference>
<reference evidence="3 4" key="1">
    <citation type="journal article" date="2016" name="Sci. Rep.">
        <title>Metabolic traits of an uncultured archaeal lineage -MSBL1- from brine pools of the Red Sea.</title>
        <authorList>
            <person name="Mwirichia R."/>
            <person name="Alam I."/>
            <person name="Rashid M."/>
            <person name="Vinu M."/>
            <person name="Ba-Alawi W."/>
            <person name="Anthony Kamau A."/>
            <person name="Kamanda Ngugi D."/>
            <person name="Goker M."/>
            <person name="Klenk H.P."/>
            <person name="Bajic V."/>
            <person name="Stingl U."/>
        </authorList>
    </citation>
    <scope>NUCLEOTIDE SEQUENCE [LARGE SCALE GENOMIC DNA]</scope>
    <source>
        <strain evidence="3">SCGC-AAA261C02</strain>
    </source>
</reference>
<gene>
    <name evidence="3" type="ORF">AKJ42_01975</name>
</gene>
<organism evidence="3 4">
    <name type="scientific">candidate division MSBL1 archaeon SCGC-AAA261C02</name>
    <dbReference type="NCBI Taxonomy" id="1698272"/>
    <lineage>
        <taxon>Archaea</taxon>
        <taxon>Methanobacteriati</taxon>
        <taxon>Methanobacteriota</taxon>
        <taxon>candidate division MSBL1</taxon>
    </lineage>
</organism>
<proteinExistence type="predicted"/>
<accession>A0A133V0Q9</accession>
<evidence type="ECO:0000313" key="3">
    <source>
        <dbReference type="EMBL" id="KXB00027.1"/>
    </source>
</evidence>
<dbReference type="InterPro" id="IPR026881">
    <property type="entry name" value="WYL_dom"/>
</dbReference>
<evidence type="ECO:0000313" key="4">
    <source>
        <dbReference type="Proteomes" id="UP000070520"/>
    </source>
</evidence>
<keyword evidence="4" id="KW-1185">Reference proteome</keyword>
<name>A0A133V0Q9_9EURY</name>